<dbReference type="InterPro" id="IPR003798">
    <property type="entry name" value="DNA_recombination_RmuC"/>
</dbReference>
<sequence>MSSIFQIVLIILVVVGFAAVILVILKKTGKDTGADEKLKQVHEEISKIKDEMKGSLEKNLDFIQKQSFQTSSIVKDVTSKLEKLEATNKQVVSFADQLQNLEKVLTSSKNRGSLGEASLELILSNILPPQAYEMQYRFANGETVDAAVKIKDKILPVDAKFSLENYRRILAERDEGEKKKLEIAFRNDLKKRIDETAKYIRPTENTLDFAFMFIPAEGIYYDLLINEVGAVKVDTGGLIDYAFKEKKVIIVSPTTFAAYLQTVLQGLRALQIEESAKEIRKRVEDLGKHIFSFDEYMKKLGNNLGTVVNSYNTAYKELNKIDKDVVKITEGEKKIEPMAIEKPKIEA</sequence>
<dbReference type="AlphaFoldDB" id="A0A1F6FMJ4"/>
<dbReference type="Proteomes" id="UP000179136">
    <property type="component" value="Unassembled WGS sequence"/>
</dbReference>
<comment type="similarity">
    <text evidence="2">Belongs to the RmuC family.</text>
</comment>
<comment type="function">
    <text evidence="1">Involved in DNA recombination.</text>
</comment>
<evidence type="ECO:0000256" key="5">
    <source>
        <dbReference type="SAM" id="Phobius"/>
    </source>
</evidence>
<gene>
    <name evidence="6" type="ORF">A3B87_03630</name>
</gene>
<dbReference type="Pfam" id="PF02646">
    <property type="entry name" value="RmuC"/>
    <property type="match status" value="1"/>
</dbReference>
<keyword evidence="5" id="KW-0472">Membrane</keyword>
<keyword evidence="3" id="KW-0175">Coiled coil</keyword>
<keyword evidence="5" id="KW-0812">Transmembrane</keyword>
<evidence type="ECO:0000256" key="1">
    <source>
        <dbReference type="ARBA" id="ARBA00003416"/>
    </source>
</evidence>
<keyword evidence="5" id="KW-1133">Transmembrane helix</keyword>
<name>A0A1F6FMJ4_9BACT</name>
<evidence type="ECO:0000256" key="2">
    <source>
        <dbReference type="ARBA" id="ARBA00009840"/>
    </source>
</evidence>
<accession>A0A1F6FMJ4</accession>
<evidence type="ECO:0000313" key="6">
    <source>
        <dbReference type="EMBL" id="OGG87070.1"/>
    </source>
</evidence>
<dbReference type="EMBL" id="MFMW01000022">
    <property type="protein sequence ID" value="OGG87070.1"/>
    <property type="molecule type" value="Genomic_DNA"/>
</dbReference>
<reference evidence="6 7" key="1">
    <citation type="journal article" date="2016" name="Nat. Commun.">
        <title>Thousands of microbial genomes shed light on interconnected biogeochemical processes in an aquifer system.</title>
        <authorList>
            <person name="Anantharaman K."/>
            <person name="Brown C.T."/>
            <person name="Hug L.A."/>
            <person name="Sharon I."/>
            <person name="Castelle C.J."/>
            <person name="Probst A.J."/>
            <person name="Thomas B.C."/>
            <person name="Singh A."/>
            <person name="Wilkins M.J."/>
            <person name="Karaoz U."/>
            <person name="Brodie E.L."/>
            <person name="Williams K.H."/>
            <person name="Hubbard S.S."/>
            <person name="Banfield J.F."/>
        </authorList>
    </citation>
    <scope>NUCLEOTIDE SEQUENCE [LARGE SCALE GENOMIC DNA]</scope>
</reference>
<evidence type="ECO:0000313" key="7">
    <source>
        <dbReference type="Proteomes" id="UP000179136"/>
    </source>
</evidence>
<dbReference type="GO" id="GO:0006310">
    <property type="term" value="P:DNA recombination"/>
    <property type="evidence" value="ECO:0007669"/>
    <property type="project" value="UniProtKB-KW"/>
</dbReference>
<organism evidence="6 7">
    <name type="scientific">Candidatus Kuenenbacteria bacterium RIFCSPHIGHO2_02_FULL_39_13</name>
    <dbReference type="NCBI Taxonomy" id="1798561"/>
    <lineage>
        <taxon>Bacteria</taxon>
        <taxon>Candidatus Kueneniibacteriota</taxon>
    </lineage>
</organism>
<evidence type="ECO:0008006" key="8">
    <source>
        <dbReference type="Google" id="ProtNLM"/>
    </source>
</evidence>
<comment type="caution">
    <text evidence="6">The sequence shown here is derived from an EMBL/GenBank/DDBJ whole genome shotgun (WGS) entry which is preliminary data.</text>
</comment>
<feature type="transmembrane region" description="Helical" evidence="5">
    <location>
        <begin position="6"/>
        <end position="25"/>
    </location>
</feature>
<evidence type="ECO:0000256" key="4">
    <source>
        <dbReference type="ARBA" id="ARBA00023172"/>
    </source>
</evidence>
<protein>
    <recommendedName>
        <fullName evidence="8">DNA recombination protein RmuC</fullName>
    </recommendedName>
</protein>
<dbReference type="PANTHER" id="PTHR30563">
    <property type="entry name" value="DNA RECOMBINATION PROTEIN RMUC"/>
    <property type="match status" value="1"/>
</dbReference>
<dbReference type="STRING" id="1798561.A3B87_03630"/>
<keyword evidence="4" id="KW-0233">DNA recombination</keyword>
<dbReference type="PANTHER" id="PTHR30563:SF0">
    <property type="entry name" value="DNA RECOMBINATION PROTEIN RMUC"/>
    <property type="match status" value="1"/>
</dbReference>
<proteinExistence type="inferred from homology"/>
<evidence type="ECO:0000256" key="3">
    <source>
        <dbReference type="ARBA" id="ARBA00023054"/>
    </source>
</evidence>